<keyword evidence="5" id="KW-0547">Nucleotide-binding</keyword>
<feature type="transmembrane region" description="Helical" evidence="11">
    <location>
        <begin position="132"/>
        <end position="152"/>
    </location>
</feature>
<organism evidence="12 13">
    <name type="scientific">Coniochaeta pulveracea</name>
    <dbReference type="NCBI Taxonomy" id="177199"/>
    <lineage>
        <taxon>Eukaryota</taxon>
        <taxon>Fungi</taxon>
        <taxon>Dikarya</taxon>
        <taxon>Ascomycota</taxon>
        <taxon>Pezizomycotina</taxon>
        <taxon>Sordariomycetes</taxon>
        <taxon>Sordariomycetidae</taxon>
        <taxon>Coniochaetales</taxon>
        <taxon>Coniochaetaceae</taxon>
        <taxon>Coniochaeta</taxon>
    </lineage>
</organism>
<dbReference type="Gene3D" id="3.40.50.300">
    <property type="entry name" value="P-loop containing nucleotide triphosphate hydrolases"/>
    <property type="match status" value="1"/>
</dbReference>
<dbReference type="AlphaFoldDB" id="A0A420YJ40"/>
<evidence type="ECO:0000256" key="8">
    <source>
        <dbReference type="ARBA" id="ARBA00023134"/>
    </source>
</evidence>
<evidence type="ECO:0000256" key="11">
    <source>
        <dbReference type="SAM" id="Phobius"/>
    </source>
</evidence>
<keyword evidence="7 11" id="KW-1133">Transmembrane helix</keyword>
<reference evidence="12 13" key="1">
    <citation type="submission" date="2018-08" db="EMBL/GenBank/DDBJ databases">
        <title>Draft genome of the lignicolous fungus Coniochaeta pulveracea.</title>
        <authorList>
            <person name="Borstlap C.J."/>
            <person name="De Witt R.N."/>
            <person name="Botha A."/>
            <person name="Volschenk H."/>
        </authorList>
    </citation>
    <scope>NUCLEOTIDE SEQUENCE [LARGE SCALE GENOMIC DNA]</scope>
    <source>
        <strain evidence="12 13">CAB683</strain>
    </source>
</reference>
<dbReference type="GO" id="GO:0005789">
    <property type="term" value="C:endoplasmic reticulum membrane"/>
    <property type="evidence" value="ECO:0007669"/>
    <property type="project" value="UniProtKB-SubCell"/>
</dbReference>
<dbReference type="STRING" id="177199.A0A420YJ40"/>
<dbReference type="GO" id="GO:0005525">
    <property type="term" value="F:GTP binding"/>
    <property type="evidence" value="ECO:0007669"/>
    <property type="project" value="UniProtKB-KW"/>
</dbReference>
<dbReference type="OrthoDB" id="41266at2759"/>
<evidence type="ECO:0000256" key="5">
    <source>
        <dbReference type="ARBA" id="ARBA00022741"/>
    </source>
</evidence>
<dbReference type="SUPFAM" id="SSF52540">
    <property type="entry name" value="P-loop containing nucleoside triphosphate hydrolases"/>
    <property type="match status" value="1"/>
</dbReference>
<dbReference type="InterPro" id="IPR019009">
    <property type="entry name" value="SRP_receptor_beta_su"/>
</dbReference>
<dbReference type="CDD" id="cd04105">
    <property type="entry name" value="SR_beta"/>
    <property type="match status" value="1"/>
</dbReference>
<dbReference type="Proteomes" id="UP000275385">
    <property type="component" value="Unassembled WGS sequence"/>
</dbReference>
<evidence type="ECO:0000256" key="4">
    <source>
        <dbReference type="ARBA" id="ARBA00022692"/>
    </source>
</evidence>
<evidence type="ECO:0000313" key="12">
    <source>
        <dbReference type="EMBL" id="RKU47855.1"/>
    </source>
</evidence>
<keyword evidence="8" id="KW-0342">GTP-binding</keyword>
<accession>A0A420YJ40</accession>
<evidence type="ECO:0000256" key="9">
    <source>
        <dbReference type="ARBA" id="ARBA00023136"/>
    </source>
</evidence>
<keyword evidence="13" id="KW-1185">Reference proteome</keyword>
<evidence type="ECO:0000256" key="2">
    <source>
        <dbReference type="ARBA" id="ARBA00005619"/>
    </source>
</evidence>
<evidence type="ECO:0000256" key="1">
    <source>
        <dbReference type="ARBA" id="ARBA00004389"/>
    </source>
</evidence>
<keyword evidence="6" id="KW-0256">Endoplasmic reticulum</keyword>
<protein>
    <recommendedName>
        <fullName evidence="3">Signal recognition particle receptor subunit beta</fullName>
    </recommendedName>
</protein>
<comment type="subcellular location">
    <subcellularLocation>
        <location evidence="1">Endoplasmic reticulum membrane</location>
        <topology evidence="1">Single-pass membrane protein</topology>
    </subcellularLocation>
</comment>
<keyword evidence="10" id="KW-0675">Receptor</keyword>
<evidence type="ECO:0000256" key="10">
    <source>
        <dbReference type="ARBA" id="ARBA00023170"/>
    </source>
</evidence>
<comment type="similarity">
    <text evidence="2">Belongs to the SRP receptor beta subunit family.</text>
</comment>
<keyword evidence="4 11" id="KW-0812">Transmembrane</keyword>
<evidence type="ECO:0000313" key="13">
    <source>
        <dbReference type="Proteomes" id="UP000275385"/>
    </source>
</evidence>
<evidence type="ECO:0000256" key="7">
    <source>
        <dbReference type="ARBA" id="ARBA00022989"/>
    </source>
</evidence>
<evidence type="ECO:0000256" key="3">
    <source>
        <dbReference type="ARBA" id="ARBA00020256"/>
    </source>
</evidence>
<evidence type="ECO:0000256" key="6">
    <source>
        <dbReference type="ARBA" id="ARBA00022824"/>
    </source>
</evidence>
<comment type="caution">
    <text evidence="12">The sequence shown here is derived from an EMBL/GenBank/DDBJ whole genome shotgun (WGS) entry which is preliminary data.</text>
</comment>
<dbReference type="InterPro" id="IPR027417">
    <property type="entry name" value="P-loop_NTPase"/>
</dbReference>
<keyword evidence="9 11" id="KW-0472">Membrane</keyword>
<proteinExistence type="inferred from homology"/>
<sequence>MGFRSALKRYSSLFDSSTISDRATRLSSVIAPKQSDWSISAGRLRKWVPTIKGPPQFNTIATVVVSLLNSSPLNYQTSATNQTWESGPPTAKMATTTILDTLPPQTTPLLLPSPSAHPILRFIETIFTPSPAIILIGLAIVLFAPFLVHLFLTRATPYTSLPTILLLGPSGAGKTALLTLLERGPLSTSTNPAQAAPTHTSQVSSAIQLAVSEDGQSSWRKDLDASGSTATSFLLVDTPGHGKLRAGALEKLGGAGKTGGKKGEKASTRTKAVIFMVDAADSEILATDAAEYLYDVLLTLQKRTVGTKTSRAATSIPVLVAANKLDLFTALPAALVKSRLETELGRIRKTRSKGLLEASVGTEEVDVPEEGDDWLGEYGSEKFKFEQMREFDVEVEVIGGSVAGEGGPGVDRWWRWIAEKI</sequence>
<name>A0A420YJ40_9PEZI</name>
<dbReference type="Pfam" id="PF09439">
    <property type="entry name" value="SRPRB"/>
    <property type="match status" value="1"/>
</dbReference>
<dbReference type="EMBL" id="QVQW01000007">
    <property type="protein sequence ID" value="RKU47855.1"/>
    <property type="molecule type" value="Genomic_DNA"/>
</dbReference>
<gene>
    <name evidence="12" type="ORF">DL546_008474</name>
</gene>